<feature type="domain" description="MoaB/Mog" evidence="1">
    <location>
        <begin position="11"/>
        <end position="177"/>
    </location>
</feature>
<evidence type="ECO:0000259" key="1">
    <source>
        <dbReference type="SMART" id="SM00852"/>
    </source>
</evidence>
<sequence>MSSVAEPPKAAICVIANEVLSGKTLDTNSNHIAKFLFSRGIDLIRVSVIPDEMDVIVETVRKFSDLVGPSGYVFTTGGIGPTHDDITYEGIANAFNVPLELHEPTKQALEDLLTKSKRAIDLNQDILRMATFPKGCDILTTTTWVPIVKMHNVYVFPGIPNLMKQMLEANADHFKGIPIHQAIARTKQLEGLLAPALKAVAKEFPSVMIGSYVNHKEEGVSFKDRTYNVQVTLYSRVESDIREALPKVVAAIEGWVVEDVDAKQE</sequence>
<dbReference type="AlphaFoldDB" id="A0A6G0XBK7"/>
<dbReference type="PANTHER" id="PTHR13939">
    <property type="entry name" value="NICOTINAMIDE-NUCLEOTIDE AMIDOHYDROLASE PNCC"/>
    <property type="match status" value="1"/>
</dbReference>
<dbReference type="Pfam" id="PF24102">
    <property type="entry name" value="FLAD1_M"/>
    <property type="match status" value="1"/>
</dbReference>
<dbReference type="PANTHER" id="PTHR13939:SF0">
    <property type="entry name" value="NMN AMIDOHYDROLASE-LIKE PROTEIN YFAY"/>
    <property type="match status" value="1"/>
</dbReference>
<dbReference type="CDD" id="cd00885">
    <property type="entry name" value="cinA"/>
    <property type="match status" value="1"/>
</dbReference>
<organism evidence="2 3">
    <name type="scientific">Aphanomyces euteiches</name>
    <dbReference type="NCBI Taxonomy" id="100861"/>
    <lineage>
        <taxon>Eukaryota</taxon>
        <taxon>Sar</taxon>
        <taxon>Stramenopiles</taxon>
        <taxon>Oomycota</taxon>
        <taxon>Saprolegniomycetes</taxon>
        <taxon>Saprolegniales</taxon>
        <taxon>Verrucalvaceae</taxon>
        <taxon>Aphanomyces</taxon>
    </lineage>
</organism>
<evidence type="ECO:0000313" key="2">
    <source>
        <dbReference type="EMBL" id="KAF0737345.1"/>
    </source>
</evidence>
<proteinExistence type="predicted"/>
<dbReference type="InterPro" id="IPR050101">
    <property type="entry name" value="CinA"/>
</dbReference>
<dbReference type="SUPFAM" id="SSF53218">
    <property type="entry name" value="Molybdenum cofactor biosynthesis proteins"/>
    <property type="match status" value="1"/>
</dbReference>
<dbReference type="InterPro" id="IPR056596">
    <property type="entry name" value="FLAD1_M"/>
</dbReference>
<keyword evidence="3" id="KW-1185">Reference proteome</keyword>
<dbReference type="Gene3D" id="3.40.980.10">
    <property type="entry name" value="MoaB/Mog-like domain"/>
    <property type="match status" value="1"/>
</dbReference>
<dbReference type="SMART" id="SM00852">
    <property type="entry name" value="MoCF_biosynth"/>
    <property type="match status" value="1"/>
</dbReference>
<dbReference type="Proteomes" id="UP000481153">
    <property type="component" value="Unassembled WGS sequence"/>
</dbReference>
<gene>
    <name evidence="2" type="ORF">Ae201684_006514</name>
</gene>
<protein>
    <recommendedName>
        <fullName evidence="1">MoaB/Mog domain-containing protein</fullName>
    </recommendedName>
</protein>
<name>A0A6G0XBK7_9STRA</name>
<dbReference type="EMBL" id="VJMJ01000084">
    <property type="protein sequence ID" value="KAF0737345.1"/>
    <property type="molecule type" value="Genomic_DNA"/>
</dbReference>
<dbReference type="InterPro" id="IPR036425">
    <property type="entry name" value="MoaB/Mog-like_dom_sf"/>
</dbReference>
<dbReference type="VEuPathDB" id="FungiDB:AeMF1_000975"/>
<evidence type="ECO:0000313" key="3">
    <source>
        <dbReference type="Proteomes" id="UP000481153"/>
    </source>
</evidence>
<reference evidence="2 3" key="1">
    <citation type="submission" date="2019-07" db="EMBL/GenBank/DDBJ databases">
        <title>Genomics analysis of Aphanomyces spp. identifies a new class of oomycete effector associated with host adaptation.</title>
        <authorList>
            <person name="Gaulin E."/>
        </authorList>
    </citation>
    <scope>NUCLEOTIDE SEQUENCE [LARGE SCALE GENOMIC DNA]</scope>
    <source>
        <strain evidence="2 3">ATCC 201684</strain>
    </source>
</reference>
<accession>A0A6G0XBK7</accession>
<dbReference type="InterPro" id="IPR001453">
    <property type="entry name" value="MoaB/Mog_dom"/>
</dbReference>
<dbReference type="Pfam" id="PF00994">
    <property type="entry name" value="MoCF_biosynth"/>
    <property type="match status" value="1"/>
</dbReference>
<comment type="caution">
    <text evidence="2">The sequence shown here is derived from an EMBL/GenBank/DDBJ whole genome shotgun (WGS) entry which is preliminary data.</text>
</comment>